<keyword evidence="3" id="KW-1185">Reference proteome</keyword>
<dbReference type="InterPro" id="IPR046491">
    <property type="entry name" value="DUF6584"/>
</dbReference>
<sequence>MDSRRDDHVLRGKNGSPRIAVVVDHAVMPLEVTLARAEADLAAGRVPVARQRLRGLVSSFPDDLTARRRLAEVYRRYGEPAQAGRWMYLEEDRDPAETAAFEARYPTPAQRMRALAWRGPEARAGTAFAAARLAAVRTACSQAVGHPVDWDTVPADEEGAHPEGSARGGLLAGAGCLLAGLAFLAIWVNGLVALFR</sequence>
<keyword evidence="1" id="KW-1133">Transmembrane helix</keyword>
<evidence type="ECO:0000256" key="1">
    <source>
        <dbReference type="SAM" id="Phobius"/>
    </source>
</evidence>
<accession>A0ABQ3S5D4</accession>
<dbReference type="Pfam" id="PF20225">
    <property type="entry name" value="DUF6584"/>
    <property type="match status" value="1"/>
</dbReference>
<keyword evidence="1" id="KW-0812">Transmembrane</keyword>
<dbReference type="EMBL" id="BNEB01000005">
    <property type="protein sequence ID" value="GHI63351.1"/>
    <property type="molecule type" value="Genomic_DNA"/>
</dbReference>
<comment type="caution">
    <text evidence="2">The sequence shown here is derived from an EMBL/GenBank/DDBJ whole genome shotgun (WGS) entry which is preliminary data.</text>
</comment>
<reference evidence="3" key="1">
    <citation type="submission" date="2023-07" db="EMBL/GenBank/DDBJ databases">
        <title>Whole genome shotgun sequence of Streptomyces cacaoi subsp. asoensis NBRC 13813.</title>
        <authorList>
            <person name="Komaki H."/>
            <person name="Tamura T."/>
        </authorList>
    </citation>
    <scope>NUCLEOTIDE SEQUENCE [LARGE SCALE GENOMIC DNA]</scope>
    <source>
        <strain evidence="3">NBRC 13813</strain>
    </source>
</reference>
<feature type="transmembrane region" description="Helical" evidence="1">
    <location>
        <begin position="170"/>
        <end position="195"/>
    </location>
</feature>
<keyword evidence="1" id="KW-0472">Membrane</keyword>
<gene>
    <name evidence="2" type="ORF">Saso_50010</name>
</gene>
<name>A0ABQ3S5D4_9ACTN</name>
<dbReference type="Proteomes" id="UP000649259">
    <property type="component" value="Unassembled WGS sequence"/>
</dbReference>
<protein>
    <submittedName>
        <fullName evidence="2">Uncharacterized protein</fullName>
    </submittedName>
</protein>
<evidence type="ECO:0000313" key="2">
    <source>
        <dbReference type="EMBL" id="GHI63351.1"/>
    </source>
</evidence>
<proteinExistence type="predicted"/>
<organism evidence="2 3">
    <name type="scientific">Streptomyces asoensis</name>
    <dbReference type="NCBI Taxonomy" id="249586"/>
    <lineage>
        <taxon>Bacteria</taxon>
        <taxon>Bacillati</taxon>
        <taxon>Actinomycetota</taxon>
        <taxon>Actinomycetes</taxon>
        <taxon>Kitasatosporales</taxon>
        <taxon>Streptomycetaceae</taxon>
        <taxon>Streptomyces</taxon>
    </lineage>
</organism>
<evidence type="ECO:0000313" key="3">
    <source>
        <dbReference type="Proteomes" id="UP000649259"/>
    </source>
</evidence>